<evidence type="ECO:0000313" key="1">
    <source>
        <dbReference type="EMBL" id="MDN0014845.1"/>
    </source>
</evidence>
<dbReference type="NCBIfam" id="NF045606">
    <property type="entry name" value="lipo_J517_1871"/>
    <property type="match status" value="1"/>
</dbReference>
<gene>
    <name evidence="1" type="ORF">QTA56_11480</name>
</gene>
<accession>A0ABT7WQ84</accession>
<sequence>MTTMTPAQFNQLTPTQIPFFGYWSGTTGTAISTLKLDRQGRGQLCMDNRQDLMGYKVKLLNNELYTDQGIKFKVKELTSQTAVMQMSLLGVGATFNMGKDDQLKQTSARCQQVLNR</sequence>
<keyword evidence="2" id="KW-1185">Reference proteome</keyword>
<comment type="caution">
    <text evidence="1">The sequence shown here is derived from an EMBL/GenBank/DDBJ whole genome shotgun (WGS) entry which is preliminary data.</text>
</comment>
<protein>
    <submittedName>
        <fullName evidence="1">Uncharacterized protein</fullName>
    </submittedName>
</protein>
<name>A0ABT7WQ84_9GAMM</name>
<dbReference type="EMBL" id="JAUDZE010000004">
    <property type="protein sequence ID" value="MDN0014845.1"/>
    <property type="molecule type" value="Genomic_DNA"/>
</dbReference>
<proteinExistence type="predicted"/>
<organism evidence="1 2">
    <name type="scientific">Acinetobacter thutiue</name>
    <dbReference type="NCBI Taxonomy" id="2998078"/>
    <lineage>
        <taxon>Bacteria</taxon>
        <taxon>Pseudomonadati</taxon>
        <taxon>Pseudomonadota</taxon>
        <taxon>Gammaproteobacteria</taxon>
        <taxon>Moraxellales</taxon>
        <taxon>Moraxellaceae</taxon>
        <taxon>Acinetobacter</taxon>
    </lineage>
</organism>
<evidence type="ECO:0000313" key="2">
    <source>
        <dbReference type="Proteomes" id="UP001168524"/>
    </source>
</evidence>
<dbReference type="Proteomes" id="UP001168524">
    <property type="component" value="Unassembled WGS sequence"/>
</dbReference>
<reference evidence="1" key="1">
    <citation type="submission" date="2023-06" db="EMBL/GenBank/DDBJ databases">
        <title>Two novel species of Acinetobacter isolated from motorbike repairing workshop in Vietnam.</title>
        <authorList>
            <person name="Le N.T.T."/>
        </authorList>
    </citation>
    <scope>NUCLEOTIDE SEQUENCE</scope>
    <source>
        <strain evidence="1">VNH17</strain>
    </source>
</reference>
<dbReference type="InterPro" id="IPR054659">
    <property type="entry name" value="J517_1871_lipoprot"/>
</dbReference>